<dbReference type="Gene3D" id="3.90.550.10">
    <property type="entry name" value="Spore Coat Polysaccharide Biosynthesis Protein SpsA, Chain A"/>
    <property type="match status" value="1"/>
</dbReference>
<dbReference type="SUPFAM" id="SSF53448">
    <property type="entry name" value="Nucleotide-diphospho-sugar transferases"/>
    <property type="match status" value="1"/>
</dbReference>
<dbReference type="GO" id="GO:0016757">
    <property type="term" value="F:glycosyltransferase activity"/>
    <property type="evidence" value="ECO:0007669"/>
    <property type="project" value="UniProtKB-KW"/>
</dbReference>
<reference evidence="3 4" key="1">
    <citation type="submission" date="2023-05" db="EMBL/GenBank/DDBJ databases">
        <title>Streptomyces fuscus sp. nov., a brown-black pigment producing actinomyces isolated from dry sand of Sea duck farm.</title>
        <authorList>
            <person name="Xie J."/>
            <person name="Shen N."/>
        </authorList>
    </citation>
    <scope>NUCLEOTIDE SEQUENCE [LARGE SCALE GENOMIC DNA]</scope>
    <source>
        <strain evidence="3 4">CGMCC 4.1745</strain>
    </source>
</reference>
<dbReference type="Pfam" id="PF00535">
    <property type="entry name" value="Glycos_transf_2"/>
    <property type="match status" value="1"/>
</dbReference>
<keyword evidence="3" id="KW-0808">Transferase</keyword>
<accession>A0ABU3K278</accession>
<keyword evidence="3" id="KW-0328">Glycosyltransferase</keyword>
<protein>
    <submittedName>
        <fullName evidence="3">Glycosyltransferase</fullName>
        <ecNumber evidence="3">2.4.-.-</ecNumber>
    </submittedName>
</protein>
<evidence type="ECO:0000313" key="3">
    <source>
        <dbReference type="EMBL" id="MDT6988255.1"/>
    </source>
</evidence>
<dbReference type="Proteomes" id="UP001249760">
    <property type="component" value="Unassembled WGS sequence"/>
</dbReference>
<name>A0ABU3K278_9ACTN</name>
<dbReference type="InterPro" id="IPR001173">
    <property type="entry name" value="Glyco_trans_2-like"/>
</dbReference>
<sequence>MKTISVLTAVHEGALPYLAAAYGSLTAQVMPSGWSWEWCIQEDGAHVAAKDSLPDPSDPRVRLGASRKGGPAVTRTMAFARSTGDLVKVLDADDELAAGVLARDIAVLESEAAVGWTTSRVLDRLPDGSLLGFEGDPTPGVIPKGAVLSHWREHRRPQVHPATLCARRDLVTFLGGWMALPASEDTGLLTALSVLSQGWFLPEVGLHYRKHEAQSTMHPDHGTGEEWEARMRIIQARAEALEGIVRYP</sequence>
<dbReference type="InterPro" id="IPR029044">
    <property type="entry name" value="Nucleotide-diphossugar_trans"/>
</dbReference>
<evidence type="ECO:0000313" key="4">
    <source>
        <dbReference type="Proteomes" id="UP001249760"/>
    </source>
</evidence>
<gene>
    <name evidence="3" type="ORF">QNO04_32890</name>
</gene>
<feature type="region of interest" description="Disordered" evidence="1">
    <location>
        <begin position="49"/>
        <end position="68"/>
    </location>
</feature>
<comment type="caution">
    <text evidence="3">The sequence shown here is derived from an EMBL/GenBank/DDBJ whole genome shotgun (WGS) entry which is preliminary data.</text>
</comment>
<keyword evidence="4" id="KW-1185">Reference proteome</keyword>
<evidence type="ECO:0000259" key="2">
    <source>
        <dbReference type="Pfam" id="PF00535"/>
    </source>
</evidence>
<proteinExistence type="predicted"/>
<dbReference type="EC" id="2.4.-.-" evidence="3"/>
<evidence type="ECO:0000256" key="1">
    <source>
        <dbReference type="SAM" id="MobiDB-lite"/>
    </source>
</evidence>
<dbReference type="EMBL" id="JASKMA010000045">
    <property type="protein sequence ID" value="MDT6988255.1"/>
    <property type="molecule type" value="Genomic_DNA"/>
</dbReference>
<organism evidence="3 4">
    <name type="scientific">Streptomyces lusitanus</name>
    <dbReference type="NCBI Taxonomy" id="68232"/>
    <lineage>
        <taxon>Bacteria</taxon>
        <taxon>Bacillati</taxon>
        <taxon>Actinomycetota</taxon>
        <taxon>Actinomycetes</taxon>
        <taxon>Kitasatosporales</taxon>
        <taxon>Streptomycetaceae</taxon>
        <taxon>Streptomyces</taxon>
    </lineage>
</organism>
<feature type="domain" description="Glycosyltransferase 2-like" evidence="2">
    <location>
        <begin position="13"/>
        <end position="117"/>
    </location>
</feature>
<dbReference type="RefSeq" id="WP_394313621.1">
    <property type="nucleotide sequence ID" value="NZ_JASKMA010000045.1"/>
</dbReference>
<feature type="compositionally biased region" description="Basic and acidic residues" evidence="1">
    <location>
        <begin position="49"/>
        <end position="61"/>
    </location>
</feature>